<dbReference type="RefSeq" id="WP_269947077.1">
    <property type="nucleotide sequence ID" value="NZ_JAKMUU010000009.1"/>
</dbReference>
<gene>
    <name evidence="2" type="ORF">L8V01_10920</name>
</gene>
<evidence type="ECO:0000259" key="1">
    <source>
        <dbReference type="Pfam" id="PF00501"/>
    </source>
</evidence>
<dbReference type="GO" id="GO:0031177">
    <property type="term" value="F:phosphopantetheine binding"/>
    <property type="evidence" value="ECO:0007669"/>
    <property type="project" value="TreeGrafter"/>
</dbReference>
<dbReference type="GO" id="GO:0043041">
    <property type="term" value="P:amino acid activation for nonribosomal peptide biosynthetic process"/>
    <property type="evidence" value="ECO:0007669"/>
    <property type="project" value="TreeGrafter"/>
</dbReference>
<name>A0A9X3MC28_9CORY</name>
<dbReference type="InterPro" id="IPR000873">
    <property type="entry name" value="AMP-dep_synth/lig_dom"/>
</dbReference>
<reference evidence="2" key="1">
    <citation type="submission" date="2022-02" db="EMBL/GenBank/DDBJ databases">
        <title>Corynebacterium sp. from urogenital microbiome.</title>
        <authorList>
            <person name="Cappelli E.A."/>
            <person name="Ribeiro T.G."/>
            <person name="Peixe L."/>
        </authorList>
    </citation>
    <scope>NUCLEOTIDE SEQUENCE</scope>
    <source>
        <strain evidence="2">C8Ua_181</strain>
    </source>
</reference>
<dbReference type="InterPro" id="IPR020845">
    <property type="entry name" value="AMP-binding_CS"/>
</dbReference>
<dbReference type="InterPro" id="IPR042099">
    <property type="entry name" value="ANL_N_sf"/>
</dbReference>
<dbReference type="AlphaFoldDB" id="A0A9X3MC28"/>
<evidence type="ECO:0000313" key="2">
    <source>
        <dbReference type="EMBL" id="MCZ9307980.1"/>
    </source>
</evidence>
<evidence type="ECO:0000313" key="3">
    <source>
        <dbReference type="Proteomes" id="UP001146430"/>
    </source>
</evidence>
<dbReference type="SUPFAM" id="SSF56801">
    <property type="entry name" value="Acetyl-CoA synthetase-like"/>
    <property type="match status" value="1"/>
</dbReference>
<dbReference type="GO" id="GO:0005737">
    <property type="term" value="C:cytoplasm"/>
    <property type="evidence" value="ECO:0007669"/>
    <property type="project" value="TreeGrafter"/>
</dbReference>
<dbReference type="GO" id="GO:0044550">
    <property type="term" value="P:secondary metabolite biosynthetic process"/>
    <property type="evidence" value="ECO:0007669"/>
    <property type="project" value="TreeGrafter"/>
</dbReference>
<dbReference type="PROSITE" id="PS00455">
    <property type="entry name" value="AMP_BINDING"/>
    <property type="match status" value="1"/>
</dbReference>
<feature type="domain" description="AMP-dependent synthetase/ligase" evidence="1">
    <location>
        <begin position="458"/>
        <end position="630"/>
    </location>
</feature>
<sequence>MAVHNDAVLGFPIEVFHNKDSLLEALLRLIDEGFVSKPNNTSYKFASYPHSQLGNRSALEPFVTAGYAGEFEIFLRNDSPIYLIWRFNHKWMDAISLLRFTEALRSYGLGTLPRFSTPQQLLTVTREIRSSNPWIDTFGDQYLLDQPGNSPRKYWQKLGATAAITSCRMHGTQQFNLGILKAGRPLASPINPGNHLQVKVLPIEVDPFKAATTPLTELERLVGLLDSREGILQNSSVSEEVDILINPQTLDWYSIICEQLAPSGRSFSLPFLYHQVNKLSNQVRFDIELWHKGSVILRDRTSNSFTSPNRRIYSSQCMELYGGKRPTKSLTVYGGAKSFERFDAIVASRWELLRQRNKTEYQRASRFRELLGLIPRRFAIGLSATNSCWTFLEALTCWKEGRIIHYVCESSTADSRSFQLSSDSLGVPLAWIDGENISLFEPNGTLVRNVENDYLNGVAYILSSGSTGVPKVTLLTKAMAENIVGNSCMYLSLEEDSRLLMLSSPQFDAIYFELLLCLSMPYLPERIGAISSNIRQVKTMLGEGVFSHLVCTPTVLLLLLQAAVKFPPVLMSVGEKLSNTLLESVLNSTPDGQVFDLYGPSEAGIWSALRRASSGESSFYPLKNVYFRMIKQWEGGNNSPFHIGVLGEAGETQFEVSSGDEANFDLESQSIRSIRRIDGIIKISGKRFSKQEIINYLLAEYDFDCALLTEVEDESLAEQSKVLLAVSFSTFSRQVDLVGIGTFHGAKVLLTCISDAPLTKTGKLDIQSLASVIPEQAKDNNLKSISKAPVDSNETSPLFQLVKSAWSEYITVSSEDASFNKMGGTSLDALRIQTALIGQGIDAPPILPEISFRQYIDLVNQRSV</sequence>
<accession>A0A9X3MC28</accession>
<organism evidence="2 3">
    <name type="scientific">Corynebacterium curieae</name>
    <dbReference type="NCBI Taxonomy" id="2913500"/>
    <lineage>
        <taxon>Bacteria</taxon>
        <taxon>Bacillati</taxon>
        <taxon>Actinomycetota</taxon>
        <taxon>Actinomycetes</taxon>
        <taxon>Mycobacteriales</taxon>
        <taxon>Corynebacteriaceae</taxon>
        <taxon>Corynebacterium</taxon>
    </lineage>
</organism>
<dbReference type="Pfam" id="PF00501">
    <property type="entry name" value="AMP-binding"/>
    <property type="match status" value="1"/>
</dbReference>
<dbReference type="PANTHER" id="PTHR45527:SF1">
    <property type="entry name" value="FATTY ACID SYNTHASE"/>
    <property type="match status" value="1"/>
</dbReference>
<dbReference type="Proteomes" id="UP001146430">
    <property type="component" value="Unassembled WGS sequence"/>
</dbReference>
<dbReference type="PANTHER" id="PTHR45527">
    <property type="entry name" value="NONRIBOSOMAL PEPTIDE SYNTHETASE"/>
    <property type="match status" value="1"/>
</dbReference>
<dbReference type="Gene3D" id="3.40.50.12780">
    <property type="entry name" value="N-terminal domain of ligase-like"/>
    <property type="match status" value="1"/>
</dbReference>
<protein>
    <submittedName>
        <fullName evidence="2">AMP-binding protein</fullName>
    </submittedName>
</protein>
<proteinExistence type="predicted"/>
<comment type="caution">
    <text evidence="2">The sequence shown here is derived from an EMBL/GenBank/DDBJ whole genome shotgun (WGS) entry which is preliminary data.</text>
</comment>
<dbReference type="EMBL" id="JAKMUU010000009">
    <property type="protein sequence ID" value="MCZ9307980.1"/>
    <property type="molecule type" value="Genomic_DNA"/>
</dbReference>